<dbReference type="Proteomes" id="UP000192566">
    <property type="component" value="Unassembled WGS sequence"/>
</dbReference>
<dbReference type="SUPFAM" id="SSF52499">
    <property type="entry name" value="Isochorismatase-like hydrolases"/>
    <property type="match status" value="1"/>
</dbReference>
<dbReference type="Gene3D" id="3.40.50.850">
    <property type="entry name" value="Isochorismatase-like"/>
    <property type="match status" value="1"/>
</dbReference>
<evidence type="ECO:0000259" key="2">
    <source>
        <dbReference type="Pfam" id="PF00857"/>
    </source>
</evidence>
<comment type="caution">
    <text evidence="3">The sequence shown here is derived from an EMBL/GenBank/DDBJ whole genome shotgun (WGS) entry which is preliminary data.</text>
</comment>
<dbReference type="STRING" id="53376.BST25_12905"/>
<dbReference type="EMBL" id="MVHR01000016">
    <property type="protein sequence ID" value="ORA73224.1"/>
    <property type="molecule type" value="Genomic_DNA"/>
</dbReference>
<dbReference type="AlphaFoldDB" id="A0A1X0DLF5"/>
<evidence type="ECO:0000256" key="1">
    <source>
        <dbReference type="ARBA" id="ARBA00022801"/>
    </source>
</evidence>
<dbReference type="Pfam" id="PF00857">
    <property type="entry name" value="Isochorismatase"/>
    <property type="match status" value="1"/>
</dbReference>
<accession>A0A1X0DLF5</accession>
<protein>
    <submittedName>
        <fullName evidence="3">Cysteine hydrolase</fullName>
    </submittedName>
</protein>
<dbReference type="InterPro" id="IPR000868">
    <property type="entry name" value="Isochorismatase-like_dom"/>
</dbReference>
<dbReference type="PANTHER" id="PTHR43540">
    <property type="entry name" value="PEROXYUREIDOACRYLATE/UREIDOACRYLATE AMIDOHYDROLASE-RELATED"/>
    <property type="match status" value="1"/>
</dbReference>
<keyword evidence="1 3" id="KW-0378">Hydrolase</keyword>
<dbReference type="InterPro" id="IPR050272">
    <property type="entry name" value="Isochorismatase-like_hydrls"/>
</dbReference>
<sequence length="228" mass="24677">MSMHSLVEPHFDSAALLTIDVQADTLDGGPLEIPGTSTALPRIASLCQAFRSAGLPIVHIVRLYLADGSNAEPVRKDLVTGPTPVLRPGTPGRLLAPGLAADPSAQLDDELLLSGRAQHLTDREIILYKPRWGAFFGTTLDDHLRDNHVDTVVVAGCNYPNCPRMSIYEACERDYRAVLVEDAVSGLYQRGRAEMINIGVTLCHADAVIASLIDTGSRNAKTAKDRRR</sequence>
<name>A0A1X0DLF5_MYCHE</name>
<proteinExistence type="predicted"/>
<organism evidence="3 4">
    <name type="scientific">Mycobacterium heidelbergense</name>
    <dbReference type="NCBI Taxonomy" id="53376"/>
    <lineage>
        <taxon>Bacteria</taxon>
        <taxon>Bacillati</taxon>
        <taxon>Actinomycetota</taxon>
        <taxon>Actinomycetes</taxon>
        <taxon>Mycobacteriales</taxon>
        <taxon>Mycobacteriaceae</taxon>
        <taxon>Mycobacterium</taxon>
        <taxon>Mycobacterium simiae complex</taxon>
    </lineage>
</organism>
<keyword evidence="4" id="KW-1185">Reference proteome</keyword>
<dbReference type="GO" id="GO:0016787">
    <property type="term" value="F:hydrolase activity"/>
    <property type="evidence" value="ECO:0007669"/>
    <property type="project" value="UniProtKB-KW"/>
</dbReference>
<evidence type="ECO:0000313" key="3">
    <source>
        <dbReference type="EMBL" id="ORA73224.1"/>
    </source>
</evidence>
<evidence type="ECO:0000313" key="4">
    <source>
        <dbReference type="Proteomes" id="UP000192566"/>
    </source>
</evidence>
<gene>
    <name evidence="3" type="ORF">BST25_12905</name>
</gene>
<reference evidence="3 4" key="1">
    <citation type="submission" date="2017-02" db="EMBL/GenBank/DDBJ databases">
        <title>The new phylogeny of genus Mycobacterium.</title>
        <authorList>
            <person name="Tortoli E."/>
            <person name="Trovato A."/>
            <person name="Cirillo D.M."/>
        </authorList>
    </citation>
    <scope>NUCLEOTIDE SEQUENCE [LARGE SCALE GENOMIC DNA]</scope>
    <source>
        <strain evidence="3 4">DSM 44471</strain>
    </source>
</reference>
<dbReference type="InterPro" id="IPR036380">
    <property type="entry name" value="Isochorismatase-like_sf"/>
</dbReference>
<dbReference type="CDD" id="cd00431">
    <property type="entry name" value="cysteine_hydrolases"/>
    <property type="match status" value="1"/>
</dbReference>
<feature type="domain" description="Isochorismatase-like" evidence="2">
    <location>
        <begin position="14"/>
        <end position="195"/>
    </location>
</feature>